<feature type="transmembrane region" description="Helical" evidence="1">
    <location>
        <begin position="12"/>
        <end position="35"/>
    </location>
</feature>
<keyword evidence="1" id="KW-1133">Transmembrane helix</keyword>
<keyword evidence="1" id="KW-0472">Membrane</keyword>
<dbReference type="AlphaFoldDB" id="A0A0E2E580"/>
<dbReference type="Proteomes" id="UP000011705">
    <property type="component" value="Chromosome"/>
</dbReference>
<evidence type="ECO:0000256" key="1">
    <source>
        <dbReference type="SAM" id="Phobius"/>
    </source>
</evidence>
<protein>
    <submittedName>
        <fullName evidence="2">Uncharacterized protein</fullName>
    </submittedName>
</protein>
<feature type="transmembrane region" description="Helical" evidence="1">
    <location>
        <begin position="42"/>
        <end position="67"/>
    </location>
</feature>
<organism evidence="2">
    <name type="scientific">Treponema denticola H-22</name>
    <dbReference type="NCBI Taxonomy" id="999432"/>
    <lineage>
        <taxon>Bacteria</taxon>
        <taxon>Pseudomonadati</taxon>
        <taxon>Spirochaetota</taxon>
        <taxon>Spirochaetia</taxon>
        <taxon>Spirochaetales</taxon>
        <taxon>Treponemataceae</taxon>
        <taxon>Treponema</taxon>
    </lineage>
</organism>
<dbReference type="GeneID" id="2739984"/>
<gene>
    <name evidence="2" type="ORF">HMPREF9726_01066</name>
</gene>
<dbReference type="HOGENOM" id="CLU_174891_0_0_12"/>
<feature type="transmembrane region" description="Helical" evidence="1">
    <location>
        <begin position="79"/>
        <end position="100"/>
    </location>
</feature>
<dbReference type="PATRIC" id="fig|999432.5.peg.1107"/>
<accession>A0A0E2E580</accession>
<sequence length="105" mass="12118">MNDLVKFLSEGYPILLFTKLFLGAVAVFFAIIVWSKTKRLSMILFVLGMFLMYISILTDTLTYFGFINTKFFTIGSLPLLSIIFENAPIVFFIASFCVFLRERIF</sequence>
<dbReference type="EMBL" id="AGDV01000010">
    <property type="protein sequence ID" value="EMB33686.1"/>
    <property type="molecule type" value="Genomic_DNA"/>
</dbReference>
<keyword evidence="1" id="KW-0812">Transmembrane</keyword>
<comment type="caution">
    <text evidence="2">The sequence shown here is derived from an EMBL/GenBank/DDBJ whole genome shotgun (WGS) entry which is preliminary data.</text>
</comment>
<evidence type="ECO:0000313" key="2">
    <source>
        <dbReference type="EMBL" id="EMB33686.1"/>
    </source>
</evidence>
<dbReference type="RefSeq" id="WP_002667688.1">
    <property type="nucleotide sequence ID" value="NZ_CM001795.1"/>
</dbReference>
<name>A0A0E2E580_TREDN</name>
<reference evidence="2" key="1">
    <citation type="submission" date="2012-01" db="EMBL/GenBank/DDBJ databases">
        <title>The Genome Sequence of Treponema denticola H-22.</title>
        <authorList>
            <consortium name="The Broad Institute Genome Sequencing Platform"/>
            <person name="Earl A."/>
            <person name="Ward D."/>
            <person name="Feldgarden M."/>
            <person name="Gevers D."/>
            <person name="Blanton J.M."/>
            <person name="Fenno C.J."/>
            <person name="Baranova O.V."/>
            <person name="Mathney J."/>
            <person name="Dewhirst F.E."/>
            <person name="Izard J."/>
            <person name="Young S.K."/>
            <person name="Zeng Q."/>
            <person name="Gargeya S."/>
            <person name="Fitzgerald M."/>
            <person name="Haas B."/>
            <person name="Abouelleil A."/>
            <person name="Alvarado L."/>
            <person name="Arachchi H.M."/>
            <person name="Berlin A."/>
            <person name="Chapman S.B."/>
            <person name="Gearin G."/>
            <person name="Goldberg J."/>
            <person name="Griggs A."/>
            <person name="Gujja S."/>
            <person name="Hansen M."/>
            <person name="Heiman D."/>
            <person name="Howarth C."/>
            <person name="Larimer J."/>
            <person name="Lui A."/>
            <person name="MacDonald P.J.P."/>
            <person name="McCowen C."/>
            <person name="Montmayeur A."/>
            <person name="Murphy C."/>
            <person name="Neiman D."/>
            <person name="Pearson M."/>
            <person name="Priest M."/>
            <person name="Roberts A."/>
            <person name="Saif S."/>
            <person name="Shea T."/>
            <person name="Sisk P."/>
            <person name="Stolte C."/>
            <person name="Sykes S."/>
            <person name="Wortman J."/>
            <person name="Nusbaum C."/>
            <person name="Birren B."/>
        </authorList>
    </citation>
    <scope>NUCLEOTIDE SEQUENCE [LARGE SCALE GENOMIC DNA]</scope>
    <source>
        <strain evidence="2">H-22</strain>
    </source>
</reference>
<proteinExistence type="predicted"/>